<dbReference type="InterPro" id="IPR036249">
    <property type="entry name" value="Thioredoxin-like_sf"/>
</dbReference>
<sequence>AFFNTSGMIYREQQLKDKLPNLSEEEKLALLASNGMLVKRPILVLEDKVLVGFKEAEWVEALKL</sequence>
<dbReference type="PATRIC" id="fig|1403949.3.peg.1339"/>
<dbReference type="Gene3D" id="3.40.30.10">
    <property type="entry name" value="Glutaredoxin"/>
    <property type="match status" value="1"/>
</dbReference>
<accession>W1UVU4</accession>
<dbReference type="EMBL" id="AZMJ01000571">
    <property type="protein sequence ID" value="ETI97906.1"/>
    <property type="molecule type" value="Genomic_DNA"/>
</dbReference>
<feature type="non-terminal residue" evidence="2">
    <location>
        <position position="1"/>
    </location>
</feature>
<dbReference type="SUPFAM" id="SSF52833">
    <property type="entry name" value="Thioredoxin-like"/>
    <property type="match status" value="1"/>
</dbReference>
<proteinExistence type="inferred from homology"/>
<evidence type="ECO:0000256" key="1">
    <source>
        <dbReference type="PROSITE-ProRule" id="PRU01282"/>
    </source>
</evidence>
<dbReference type="PANTHER" id="PTHR30041">
    <property type="entry name" value="ARSENATE REDUCTASE"/>
    <property type="match status" value="1"/>
</dbReference>
<comment type="similarity">
    <text evidence="1">Belongs to the ArsC family.</text>
</comment>
<organism evidence="2 3">
    <name type="scientific">Veillonella dispar DORA_11</name>
    <dbReference type="NCBI Taxonomy" id="1403949"/>
    <lineage>
        <taxon>Bacteria</taxon>
        <taxon>Bacillati</taxon>
        <taxon>Bacillota</taxon>
        <taxon>Negativicutes</taxon>
        <taxon>Veillonellales</taxon>
        <taxon>Veillonellaceae</taxon>
        <taxon>Veillonella</taxon>
    </lineage>
</organism>
<dbReference type="Proteomes" id="UP000018855">
    <property type="component" value="Unassembled WGS sequence"/>
</dbReference>
<name>W1UVU4_9FIRM</name>
<dbReference type="Pfam" id="PF03960">
    <property type="entry name" value="ArsC"/>
    <property type="match status" value="1"/>
</dbReference>
<evidence type="ECO:0000313" key="2">
    <source>
        <dbReference type="EMBL" id="ETI97906.1"/>
    </source>
</evidence>
<reference evidence="2 3" key="1">
    <citation type="submission" date="2013-12" db="EMBL/GenBank/DDBJ databases">
        <title>A Varibaculum cambriense genome reconstructed from a premature infant gut community with otherwise low bacterial novelty that shifts toward anaerobic metabolism during the third week of life.</title>
        <authorList>
            <person name="Brown C.T."/>
            <person name="Sharon I."/>
            <person name="Thomas B.C."/>
            <person name="Castelle C.J."/>
            <person name="Morowitz M.J."/>
            <person name="Banfield J.F."/>
        </authorList>
    </citation>
    <scope>NUCLEOTIDE SEQUENCE [LARGE SCALE GENOMIC DNA]</scope>
    <source>
        <strain evidence="3">DORA_11</strain>
    </source>
</reference>
<comment type="caution">
    <text evidence="2">The sequence shown here is derived from an EMBL/GenBank/DDBJ whole genome shotgun (WGS) entry which is preliminary data.</text>
</comment>
<dbReference type="AlphaFoldDB" id="W1UVU4"/>
<dbReference type="PROSITE" id="PS51353">
    <property type="entry name" value="ARSC"/>
    <property type="match status" value="1"/>
</dbReference>
<gene>
    <name evidence="2" type="ORF">Q619_VDC00571G0001</name>
</gene>
<dbReference type="InterPro" id="IPR006660">
    <property type="entry name" value="Arsenate_reductase-like"/>
</dbReference>
<dbReference type="PANTHER" id="PTHR30041:SF8">
    <property type="entry name" value="PROTEIN YFFB"/>
    <property type="match status" value="1"/>
</dbReference>
<protein>
    <submittedName>
        <fullName evidence="2">Transcriptional regulator, Spx/MgsR family</fullName>
    </submittedName>
</protein>
<evidence type="ECO:0000313" key="3">
    <source>
        <dbReference type="Proteomes" id="UP000018855"/>
    </source>
</evidence>